<sequence length="311" mass="35690">MRILQQLLASSRRNVDERGIRGLGATALSGMNFVTNEIKYQTFHKSDAVNVYDRDWDVLILLDCATIDMMAEVAGEYPFVDNIGEHVSMGTCSDEWMRHTFTEEYRDEMDRTLHVTANTSSNRHLRDDQFLHLEEVWEDGWDEEQGTILAQEVTDRAIHFHRELDPDRTIIHYMQPHLPFVNNDIESNIVTPVGVQGEGLTLGELHDEGYSRDTLWSASLDNLRYVLDDVELLLDSIDAQHVVLSSDHGQAFGEEGVWAHPCYTYIDVLKRVPWCVTSASDNGEYQPMYEPQPEREPNLSVEEKLEALGYK</sequence>
<gene>
    <name evidence="1" type="ORF">DU504_03465</name>
</gene>
<dbReference type="InterPro" id="IPR017850">
    <property type="entry name" value="Alkaline_phosphatase_core_sf"/>
</dbReference>
<accession>A0A368N7A1</accession>
<dbReference type="RefSeq" id="WP_114448000.1">
    <property type="nucleotide sequence ID" value="NZ_QPHM01000001.1"/>
</dbReference>
<keyword evidence="2" id="KW-1185">Reference proteome</keyword>
<evidence type="ECO:0000313" key="1">
    <source>
        <dbReference type="EMBL" id="RCU46448.1"/>
    </source>
</evidence>
<protein>
    <recommendedName>
        <fullName evidence="3">Sulfatase N-terminal domain-containing protein</fullName>
    </recommendedName>
</protein>
<dbReference type="AlphaFoldDB" id="A0A368N7A1"/>
<dbReference type="EMBL" id="QPHM01000001">
    <property type="protein sequence ID" value="RCU46448.1"/>
    <property type="molecule type" value="Genomic_DNA"/>
</dbReference>
<evidence type="ECO:0000313" key="2">
    <source>
        <dbReference type="Proteomes" id="UP000252189"/>
    </source>
</evidence>
<evidence type="ECO:0008006" key="3">
    <source>
        <dbReference type="Google" id="ProtNLM"/>
    </source>
</evidence>
<dbReference type="Proteomes" id="UP000252189">
    <property type="component" value="Unassembled WGS sequence"/>
</dbReference>
<organism evidence="1 2">
    <name type="scientific">Haloplanus salinus</name>
    <dbReference type="NCBI Taxonomy" id="1126245"/>
    <lineage>
        <taxon>Archaea</taxon>
        <taxon>Methanobacteriati</taxon>
        <taxon>Methanobacteriota</taxon>
        <taxon>Stenosarchaea group</taxon>
        <taxon>Halobacteria</taxon>
        <taxon>Halobacteriales</taxon>
        <taxon>Haloferacaceae</taxon>
        <taxon>Haloplanus</taxon>
    </lineage>
</organism>
<dbReference type="SUPFAM" id="SSF53649">
    <property type="entry name" value="Alkaline phosphatase-like"/>
    <property type="match status" value="1"/>
</dbReference>
<dbReference type="OrthoDB" id="100846at2157"/>
<proteinExistence type="predicted"/>
<name>A0A368N7A1_9EURY</name>
<dbReference type="Gene3D" id="3.40.720.10">
    <property type="entry name" value="Alkaline Phosphatase, subunit A"/>
    <property type="match status" value="1"/>
</dbReference>
<comment type="caution">
    <text evidence="1">The sequence shown here is derived from an EMBL/GenBank/DDBJ whole genome shotgun (WGS) entry which is preliminary data.</text>
</comment>
<reference evidence="1 2" key="1">
    <citation type="submission" date="2018-07" db="EMBL/GenBank/DDBJ databases">
        <title>Genome sequences of Haloplanus salinus JCM 18368T.</title>
        <authorList>
            <person name="Kim Y.B."/>
            <person name="Roh S.W."/>
        </authorList>
    </citation>
    <scope>NUCLEOTIDE SEQUENCE [LARGE SCALE GENOMIC DNA]</scope>
    <source>
        <strain evidence="1 2">JCM 18368</strain>
    </source>
</reference>